<evidence type="ECO:0000313" key="2">
    <source>
        <dbReference type="Proteomes" id="UP000287352"/>
    </source>
</evidence>
<accession>A0A402A1M1</accession>
<reference evidence="2" key="1">
    <citation type="submission" date="2018-12" db="EMBL/GenBank/DDBJ databases">
        <title>Tengunoibacter tsumagoiensis gen. nov., sp. nov., Dictyobacter kobayashii sp. nov., D. alpinus sp. nov., and D. joshuensis sp. nov. and description of Dictyobacteraceae fam. nov. within the order Ktedonobacterales isolated from Tengu-no-mugimeshi.</title>
        <authorList>
            <person name="Wang C.M."/>
            <person name="Zheng Y."/>
            <person name="Sakai Y."/>
            <person name="Toyoda A."/>
            <person name="Minakuchi Y."/>
            <person name="Abe K."/>
            <person name="Yokota A."/>
            <person name="Yabe S."/>
        </authorList>
    </citation>
    <scope>NUCLEOTIDE SEQUENCE [LARGE SCALE GENOMIC DNA]</scope>
    <source>
        <strain evidence="2">Uno3</strain>
    </source>
</reference>
<evidence type="ECO:0000313" key="1">
    <source>
        <dbReference type="EMBL" id="GCE13047.1"/>
    </source>
</evidence>
<gene>
    <name evidence="1" type="ORF">KTT_29060</name>
</gene>
<dbReference type="Proteomes" id="UP000287352">
    <property type="component" value="Unassembled WGS sequence"/>
</dbReference>
<organism evidence="1 2">
    <name type="scientific">Tengunoibacter tsumagoiensis</name>
    <dbReference type="NCBI Taxonomy" id="2014871"/>
    <lineage>
        <taxon>Bacteria</taxon>
        <taxon>Bacillati</taxon>
        <taxon>Chloroflexota</taxon>
        <taxon>Ktedonobacteria</taxon>
        <taxon>Ktedonobacterales</taxon>
        <taxon>Dictyobacteraceae</taxon>
        <taxon>Tengunoibacter</taxon>
    </lineage>
</organism>
<comment type="caution">
    <text evidence="1">The sequence shown here is derived from an EMBL/GenBank/DDBJ whole genome shotgun (WGS) entry which is preliminary data.</text>
</comment>
<sequence length="72" mass="8022">MPENQKRSQRRAELQNRVLLERVDTRAGRQAPVAQALDSSLVHPAPEMAVPIQPMTGAFDQVPMGAYEQNHS</sequence>
<protein>
    <submittedName>
        <fullName evidence="1">Uncharacterized protein</fullName>
    </submittedName>
</protein>
<keyword evidence="2" id="KW-1185">Reference proteome</keyword>
<dbReference type="EMBL" id="BIFR01000001">
    <property type="protein sequence ID" value="GCE13047.1"/>
    <property type="molecule type" value="Genomic_DNA"/>
</dbReference>
<name>A0A402A1M1_9CHLR</name>
<dbReference type="AlphaFoldDB" id="A0A402A1M1"/>
<proteinExistence type="predicted"/>